<proteinExistence type="predicted"/>
<dbReference type="RefSeq" id="WP_141958720.1">
    <property type="nucleotide sequence ID" value="NZ_VFOZ01000001.1"/>
</dbReference>
<organism evidence="8 9">
    <name type="scientific">Actinoallomurus bryophytorum</name>
    <dbReference type="NCBI Taxonomy" id="1490222"/>
    <lineage>
        <taxon>Bacteria</taxon>
        <taxon>Bacillati</taxon>
        <taxon>Actinomycetota</taxon>
        <taxon>Actinomycetes</taxon>
        <taxon>Streptosporangiales</taxon>
        <taxon>Thermomonosporaceae</taxon>
        <taxon>Actinoallomurus</taxon>
    </lineage>
</organism>
<keyword evidence="1 5" id="KW-0597">Phosphoprotein</keyword>
<dbReference type="GO" id="GO:0003677">
    <property type="term" value="F:DNA binding"/>
    <property type="evidence" value="ECO:0007669"/>
    <property type="project" value="UniProtKB-KW"/>
</dbReference>
<evidence type="ECO:0000259" key="6">
    <source>
        <dbReference type="PROSITE" id="PS50043"/>
    </source>
</evidence>
<evidence type="ECO:0000256" key="1">
    <source>
        <dbReference type="ARBA" id="ARBA00022553"/>
    </source>
</evidence>
<dbReference type="InterPro" id="IPR016032">
    <property type="entry name" value="Sig_transdc_resp-reg_C-effctor"/>
</dbReference>
<evidence type="ECO:0000256" key="2">
    <source>
        <dbReference type="ARBA" id="ARBA00023015"/>
    </source>
</evidence>
<evidence type="ECO:0000256" key="5">
    <source>
        <dbReference type="PROSITE-ProRule" id="PRU00169"/>
    </source>
</evidence>
<dbReference type="AlphaFoldDB" id="A0A543CRJ4"/>
<dbReference type="GO" id="GO:0000160">
    <property type="term" value="P:phosphorelay signal transduction system"/>
    <property type="evidence" value="ECO:0007669"/>
    <property type="project" value="InterPro"/>
</dbReference>
<dbReference type="SMART" id="SM00448">
    <property type="entry name" value="REC"/>
    <property type="match status" value="1"/>
</dbReference>
<evidence type="ECO:0000256" key="3">
    <source>
        <dbReference type="ARBA" id="ARBA00023125"/>
    </source>
</evidence>
<dbReference type="CDD" id="cd06170">
    <property type="entry name" value="LuxR_C_like"/>
    <property type="match status" value="1"/>
</dbReference>
<sequence>MTRVLVVDDQTVVRDGLVLLLGLLPGLEVVGSASDGEEAVRLVSESNPDVVLMDLRMPRVDGVEATRRIKAEHPSVQIVVLTTFSDDESVFAALQAGARGYLTKDAGAEEIARAIDAVRDGDAQLDPSVQRRLVDALATGAQPSRRRRADLPDGLTQREVEVLTLIASGHSNAEIARELFISEATVKTHINNLFAKAGLRDRAQAVTYAYRKGLADLG</sequence>
<feature type="domain" description="Response regulatory" evidence="7">
    <location>
        <begin position="3"/>
        <end position="119"/>
    </location>
</feature>
<dbReference type="InterPro" id="IPR058245">
    <property type="entry name" value="NreC/VraR/RcsB-like_REC"/>
</dbReference>
<dbReference type="Gene3D" id="3.40.50.2300">
    <property type="match status" value="1"/>
</dbReference>
<evidence type="ECO:0000313" key="8">
    <source>
        <dbReference type="EMBL" id="TQL99714.1"/>
    </source>
</evidence>
<comment type="caution">
    <text evidence="8">The sequence shown here is derived from an EMBL/GenBank/DDBJ whole genome shotgun (WGS) entry which is preliminary data.</text>
</comment>
<gene>
    <name evidence="8" type="ORF">FB559_5412</name>
</gene>
<evidence type="ECO:0000259" key="7">
    <source>
        <dbReference type="PROSITE" id="PS50110"/>
    </source>
</evidence>
<dbReference type="EMBL" id="VFOZ01000001">
    <property type="protein sequence ID" value="TQL99714.1"/>
    <property type="molecule type" value="Genomic_DNA"/>
</dbReference>
<dbReference type="InterPro" id="IPR001789">
    <property type="entry name" value="Sig_transdc_resp-reg_receiver"/>
</dbReference>
<dbReference type="Pfam" id="PF00072">
    <property type="entry name" value="Response_reg"/>
    <property type="match status" value="1"/>
</dbReference>
<dbReference type="PRINTS" id="PR00038">
    <property type="entry name" value="HTHLUXR"/>
</dbReference>
<evidence type="ECO:0000256" key="4">
    <source>
        <dbReference type="ARBA" id="ARBA00023163"/>
    </source>
</evidence>
<dbReference type="InterPro" id="IPR011006">
    <property type="entry name" value="CheY-like_superfamily"/>
</dbReference>
<dbReference type="SUPFAM" id="SSF46894">
    <property type="entry name" value="C-terminal effector domain of the bipartite response regulators"/>
    <property type="match status" value="1"/>
</dbReference>
<dbReference type="SUPFAM" id="SSF52172">
    <property type="entry name" value="CheY-like"/>
    <property type="match status" value="1"/>
</dbReference>
<dbReference type="PANTHER" id="PTHR43214">
    <property type="entry name" value="TWO-COMPONENT RESPONSE REGULATOR"/>
    <property type="match status" value="1"/>
</dbReference>
<dbReference type="PROSITE" id="PS00622">
    <property type="entry name" value="HTH_LUXR_1"/>
    <property type="match status" value="1"/>
</dbReference>
<dbReference type="GO" id="GO:0006355">
    <property type="term" value="P:regulation of DNA-templated transcription"/>
    <property type="evidence" value="ECO:0007669"/>
    <property type="project" value="InterPro"/>
</dbReference>
<reference evidence="8 9" key="1">
    <citation type="submission" date="2019-06" db="EMBL/GenBank/DDBJ databases">
        <title>Sequencing the genomes of 1000 actinobacteria strains.</title>
        <authorList>
            <person name="Klenk H.-P."/>
        </authorList>
    </citation>
    <scope>NUCLEOTIDE SEQUENCE [LARGE SCALE GENOMIC DNA]</scope>
    <source>
        <strain evidence="8 9">DSM 102200</strain>
    </source>
</reference>
<dbReference type="OrthoDB" id="9808843at2"/>
<evidence type="ECO:0000313" key="9">
    <source>
        <dbReference type="Proteomes" id="UP000316096"/>
    </source>
</evidence>
<dbReference type="Proteomes" id="UP000316096">
    <property type="component" value="Unassembled WGS sequence"/>
</dbReference>
<accession>A0A543CRJ4</accession>
<keyword evidence="2" id="KW-0805">Transcription regulation</keyword>
<dbReference type="SMART" id="SM00421">
    <property type="entry name" value="HTH_LUXR"/>
    <property type="match status" value="1"/>
</dbReference>
<dbReference type="InterPro" id="IPR039420">
    <property type="entry name" value="WalR-like"/>
</dbReference>
<feature type="modified residue" description="4-aspartylphosphate" evidence="5">
    <location>
        <position position="54"/>
    </location>
</feature>
<dbReference type="InterPro" id="IPR000792">
    <property type="entry name" value="Tscrpt_reg_LuxR_C"/>
</dbReference>
<dbReference type="PROSITE" id="PS50043">
    <property type="entry name" value="HTH_LUXR_2"/>
    <property type="match status" value="1"/>
</dbReference>
<protein>
    <submittedName>
        <fullName evidence="8">LuxR family two component transcriptional regulator</fullName>
    </submittedName>
</protein>
<feature type="domain" description="HTH luxR-type" evidence="6">
    <location>
        <begin position="148"/>
        <end position="213"/>
    </location>
</feature>
<keyword evidence="3" id="KW-0238">DNA-binding</keyword>
<dbReference type="CDD" id="cd17535">
    <property type="entry name" value="REC_NarL-like"/>
    <property type="match status" value="1"/>
</dbReference>
<dbReference type="PANTHER" id="PTHR43214:SF24">
    <property type="entry name" value="TRANSCRIPTIONAL REGULATORY PROTEIN NARL-RELATED"/>
    <property type="match status" value="1"/>
</dbReference>
<dbReference type="PROSITE" id="PS50110">
    <property type="entry name" value="RESPONSE_REGULATORY"/>
    <property type="match status" value="1"/>
</dbReference>
<keyword evidence="9" id="KW-1185">Reference proteome</keyword>
<name>A0A543CRJ4_9ACTN</name>
<dbReference type="Pfam" id="PF00196">
    <property type="entry name" value="GerE"/>
    <property type="match status" value="1"/>
</dbReference>
<keyword evidence="4" id="KW-0804">Transcription</keyword>